<keyword evidence="3" id="KW-1185">Reference proteome</keyword>
<organism evidence="2 3">
    <name type="scientific">Toxocara canis</name>
    <name type="common">Canine roundworm</name>
    <dbReference type="NCBI Taxonomy" id="6265"/>
    <lineage>
        <taxon>Eukaryota</taxon>
        <taxon>Metazoa</taxon>
        <taxon>Ecdysozoa</taxon>
        <taxon>Nematoda</taxon>
        <taxon>Chromadorea</taxon>
        <taxon>Rhabditida</taxon>
        <taxon>Spirurina</taxon>
        <taxon>Ascaridomorpha</taxon>
        <taxon>Ascaridoidea</taxon>
        <taxon>Toxocaridae</taxon>
        <taxon>Toxocara</taxon>
    </lineage>
</organism>
<evidence type="ECO:0000313" key="2">
    <source>
        <dbReference type="EMBL" id="KHN78527.1"/>
    </source>
</evidence>
<proteinExistence type="predicted"/>
<comment type="caution">
    <text evidence="2">The sequence shown here is derived from an EMBL/GenBank/DDBJ whole genome shotgun (WGS) entry which is preliminary data.</text>
</comment>
<gene>
    <name evidence="2" type="ORF">Tcan_13948</name>
</gene>
<feature type="compositionally biased region" description="Basic residues" evidence="1">
    <location>
        <begin position="1"/>
        <end position="10"/>
    </location>
</feature>
<dbReference type="AlphaFoldDB" id="A0A0B2VAP3"/>
<evidence type="ECO:0000313" key="3">
    <source>
        <dbReference type="Proteomes" id="UP000031036"/>
    </source>
</evidence>
<protein>
    <submittedName>
        <fullName evidence="2">Uncharacterized protein</fullName>
    </submittedName>
</protein>
<feature type="compositionally biased region" description="Basic and acidic residues" evidence="1">
    <location>
        <begin position="11"/>
        <end position="21"/>
    </location>
</feature>
<reference evidence="2 3" key="1">
    <citation type="submission" date="2014-11" db="EMBL/GenBank/DDBJ databases">
        <title>Genetic blueprint of the zoonotic pathogen Toxocara canis.</title>
        <authorList>
            <person name="Zhu X.-Q."/>
            <person name="Korhonen P.K."/>
            <person name="Cai H."/>
            <person name="Young N.D."/>
            <person name="Nejsum P."/>
            <person name="von Samson-Himmelstjerna G."/>
            <person name="Boag P.R."/>
            <person name="Tan P."/>
            <person name="Li Q."/>
            <person name="Min J."/>
            <person name="Yang Y."/>
            <person name="Wang X."/>
            <person name="Fang X."/>
            <person name="Hall R.S."/>
            <person name="Hofmann A."/>
            <person name="Sternberg P.W."/>
            <person name="Jex A.R."/>
            <person name="Gasser R.B."/>
        </authorList>
    </citation>
    <scope>NUCLEOTIDE SEQUENCE [LARGE SCALE GENOMIC DNA]</scope>
    <source>
        <strain evidence="2">PN_DK_2014</strain>
    </source>
</reference>
<name>A0A0B2VAP3_TOXCA</name>
<feature type="region of interest" description="Disordered" evidence="1">
    <location>
        <begin position="1"/>
        <end position="33"/>
    </location>
</feature>
<evidence type="ECO:0000256" key="1">
    <source>
        <dbReference type="SAM" id="MobiDB-lite"/>
    </source>
</evidence>
<dbReference type="Proteomes" id="UP000031036">
    <property type="component" value="Unassembled WGS sequence"/>
</dbReference>
<sequence>MGKGSRKTHQGAKEARARKPSGDTADASAAGKNSDSKLWLALVLLIGKGCAVAKPPTVSQLMLLIWNACTSIF</sequence>
<accession>A0A0B2VAP3</accession>
<dbReference type="EMBL" id="JPKZ01002087">
    <property type="protein sequence ID" value="KHN78527.1"/>
    <property type="molecule type" value="Genomic_DNA"/>
</dbReference>